<organism evidence="2 3">
    <name type="scientific">Micromonospora echinospora</name>
    <name type="common">Micromonospora purpurea</name>
    <dbReference type="NCBI Taxonomy" id="1877"/>
    <lineage>
        <taxon>Bacteria</taxon>
        <taxon>Bacillati</taxon>
        <taxon>Actinomycetota</taxon>
        <taxon>Actinomycetes</taxon>
        <taxon>Micromonosporales</taxon>
        <taxon>Micromonosporaceae</taxon>
        <taxon>Micromonospora</taxon>
    </lineage>
</organism>
<feature type="domain" description="ATPase BadF/BadG/BcrA/BcrD type" evidence="1">
    <location>
        <begin position="18"/>
        <end position="274"/>
    </location>
</feature>
<proteinExistence type="predicted"/>
<protein>
    <submittedName>
        <fullName evidence="2">BadF-type ATPase</fullName>
    </submittedName>
</protein>
<name>A0A1C4ZLX1_MICEC</name>
<dbReference type="InterPro" id="IPR043129">
    <property type="entry name" value="ATPase_NBD"/>
</dbReference>
<evidence type="ECO:0000313" key="2">
    <source>
        <dbReference type="EMBL" id="SCF34107.1"/>
    </source>
</evidence>
<dbReference type="Proteomes" id="UP000198253">
    <property type="component" value="Chromosome I"/>
</dbReference>
<dbReference type="RefSeq" id="WP_088984153.1">
    <property type="nucleotide sequence ID" value="NZ_LT607413.1"/>
</dbReference>
<dbReference type="InterPro" id="IPR052519">
    <property type="entry name" value="Euk-type_GlcNAc_Kinase"/>
</dbReference>
<evidence type="ECO:0000313" key="3">
    <source>
        <dbReference type="Proteomes" id="UP000198253"/>
    </source>
</evidence>
<accession>A0A1C4ZLX1</accession>
<dbReference type="Gene3D" id="3.30.420.40">
    <property type="match status" value="2"/>
</dbReference>
<evidence type="ECO:0000259" key="1">
    <source>
        <dbReference type="Pfam" id="PF01869"/>
    </source>
</evidence>
<dbReference type="PANTHER" id="PTHR43190">
    <property type="entry name" value="N-ACETYL-D-GLUCOSAMINE KINASE"/>
    <property type="match status" value="1"/>
</dbReference>
<dbReference type="InParanoid" id="A0A1C4ZLX1"/>
<gene>
    <name evidence="2" type="ORF">GA0070618_5477</name>
</gene>
<reference evidence="3" key="1">
    <citation type="submission" date="2016-06" db="EMBL/GenBank/DDBJ databases">
        <authorList>
            <person name="Varghese N."/>
            <person name="Submissions Spin"/>
        </authorList>
    </citation>
    <scope>NUCLEOTIDE SEQUENCE [LARGE SCALE GENOMIC DNA]</scope>
    <source>
        <strain evidence="3">DSM 43816</strain>
    </source>
</reference>
<dbReference type="OrthoDB" id="8701357at2"/>
<keyword evidence="3" id="KW-1185">Reference proteome</keyword>
<dbReference type="AlphaFoldDB" id="A0A1C4ZLX1"/>
<dbReference type="Pfam" id="PF01869">
    <property type="entry name" value="BcrAD_BadFG"/>
    <property type="match status" value="1"/>
</dbReference>
<dbReference type="PANTHER" id="PTHR43190:SF3">
    <property type="entry name" value="N-ACETYL-D-GLUCOSAMINE KINASE"/>
    <property type="match status" value="1"/>
</dbReference>
<dbReference type="SUPFAM" id="SSF53067">
    <property type="entry name" value="Actin-like ATPase domain"/>
    <property type="match status" value="2"/>
</dbReference>
<dbReference type="EMBL" id="LT607413">
    <property type="protein sequence ID" value="SCF34107.1"/>
    <property type="molecule type" value="Genomic_DNA"/>
</dbReference>
<sequence length="333" mass="33184">MIEHVDVSILCTSTTLVVGADCGGSATRVVVATPDGRTVGHGRAGGGNPVARPPGDAAAALVTAVREALAGHDPARVASAVVALAGRSALDRPAVAACYADAWQATGLRYPPRTVGDAVAAFAAGTPAPSGTVLIAGTGAVAARIVAHSVAHTADGLGWLLGDEGGGFWLGLEAARLTARALTTGQNRTGPLVDAVSSAVRGTPAGDPTGDGFVTAFYTLPRHRVAGLAPLVFDAVRAGDPDAHRLIETAADRLAATVHAVAPGGEPLVLAGGLLTGPPEIRAALLARLQRPATIAGDPAEAAAWLAARDLTPTAAEHRVFVTPHRPASVTGP</sequence>
<dbReference type="InterPro" id="IPR002731">
    <property type="entry name" value="ATPase_BadF"/>
</dbReference>